<protein>
    <recommendedName>
        <fullName evidence="1">Carrier domain-containing protein</fullName>
    </recommendedName>
</protein>
<dbReference type="InterPro" id="IPR009081">
    <property type="entry name" value="PP-bd_ACP"/>
</dbReference>
<dbReference type="Gene3D" id="1.10.1200.10">
    <property type="entry name" value="ACP-like"/>
    <property type="match status" value="1"/>
</dbReference>
<sequence>MLAAVTEVVLRNAPDRASLTSAGPDAPLPEHGFDSLRVVRLLVDLEETLGVTFPSDAVTAETFRSIRAITDVLTASGAAPAAPPAG</sequence>
<dbReference type="Pfam" id="PF00550">
    <property type="entry name" value="PP-binding"/>
    <property type="match status" value="1"/>
</dbReference>
<dbReference type="EMBL" id="CP017157">
    <property type="protein sequence ID" value="AOP51224.1"/>
    <property type="molecule type" value="Genomic_DNA"/>
</dbReference>
<name>A0A1D7VX06_9ACTN</name>
<dbReference type="InterPro" id="IPR036736">
    <property type="entry name" value="ACP-like_sf"/>
</dbReference>
<gene>
    <name evidence="2" type="ORF">SL103_15670</name>
</gene>
<organism evidence="2 3">
    <name type="scientific">Streptomyces lydicus</name>
    <dbReference type="NCBI Taxonomy" id="47763"/>
    <lineage>
        <taxon>Bacteria</taxon>
        <taxon>Bacillati</taxon>
        <taxon>Actinomycetota</taxon>
        <taxon>Actinomycetes</taxon>
        <taxon>Kitasatosporales</taxon>
        <taxon>Streptomycetaceae</taxon>
        <taxon>Streptomyces</taxon>
    </lineage>
</organism>
<accession>A0A1D7VX06</accession>
<reference evidence="2 3" key="1">
    <citation type="submission" date="2016-09" db="EMBL/GenBank/DDBJ databases">
        <title>Complete genome sequencing of Streptomyces lydicus 103 and metabolic pathways analysis of antibiotic biosynthesis.</title>
        <authorList>
            <person name="Jia N."/>
            <person name="Ding M.-Z."/>
            <person name="Gao F."/>
            <person name="Yuan Y.-J."/>
        </authorList>
    </citation>
    <scope>NUCLEOTIDE SEQUENCE [LARGE SCALE GENOMIC DNA]</scope>
    <source>
        <strain evidence="2 3">103</strain>
    </source>
</reference>
<keyword evidence="3" id="KW-1185">Reference proteome</keyword>
<dbReference type="AlphaFoldDB" id="A0A1D7VX06"/>
<evidence type="ECO:0000259" key="1">
    <source>
        <dbReference type="PROSITE" id="PS50075"/>
    </source>
</evidence>
<dbReference type="SUPFAM" id="SSF47336">
    <property type="entry name" value="ACP-like"/>
    <property type="match status" value="1"/>
</dbReference>
<evidence type="ECO:0000313" key="2">
    <source>
        <dbReference type="EMBL" id="AOP51224.1"/>
    </source>
</evidence>
<dbReference type="Proteomes" id="UP000094094">
    <property type="component" value="Chromosome"/>
</dbReference>
<evidence type="ECO:0000313" key="3">
    <source>
        <dbReference type="Proteomes" id="UP000094094"/>
    </source>
</evidence>
<dbReference type="KEGG" id="slc:SL103_15670"/>
<feature type="domain" description="Carrier" evidence="1">
    <location>
        <begin position="1"/>
        <end position="77"/>
    </location>
</feature>
<dbReference type="PROSITE" id="PS50075">
    <property type="entry name" value="CARRIER"/>
    <property type="match status" value="1"/>
</dbReference>
<proteinExistence type="predicted"/>